<dbReference type="InterPro" id="IPR037883">
    <property type="entry name" value="Knr4/Smi1-like_sf"/>
</dbReference>
<organism evidence="2 3">
    <name type="scientific">Prosthecobacter debontii</name>
    <dbReference type="NCBI Taxonomy" id="48467"/>
    <lineage>
        <taxon>Bacteria</taxon>
        <taxon>Pseudomonadati</taxon>
        <taxon>Verrucomicrobiota</taxon>
        <taxon>Verrucomicrobiia</taxon>
        <taxon>Verrucomicrobiales</taxon>
        <taxon>Verrucomicrobiaceae</taxon>
        <taxon>Prosthecobacter</taxon>
    </lineage>
</organism>
<dbReference type="InterPro" id="IPR018958">
    <property type="entry name" value="Knr4/Smi1-like_dom"/>
</dbReference>
<dbReference type="Gene3D" id="3.40.1580.10">
    <property type="entry name" value="SMI1/KNR4-like"/>
    <property type="match status" value="1"/>
</dbReference>
<sequence length="154" mass="17223">MNIENIKTRLGEFGEVEFSGSVSEQVITDAENEFGFTFPPEYREFLAQFGSGGVDSEEFIGLGGPDHLDIVKLTKRLRERSNSLPTHLLPLRGDGFGNYDCLDLNKPTTNGEFAIVIWNHEAGKNQSYEILAKSFGVWFESILNLIEKQNSDSS</sequence>
<proteinExistence type="predicted"/>
<evidence type="ECO:0000259" key="1">
    <source>
        <dbReference type="SMART" id="SM00860"/>
    </source>
</evidence>
<reference evidence="3" key="1">
    <citation type="submission" date="2017-02" db="EMBL/GenBank/DDBJ databases">
        <authorList>
            <person name="Varghese N."/>
            <person name="Submissions S."/>
        </authorList>
    </citation>
    <scope>NUCLEOTIDE SEQUENCE [LARGE SCALE GENOMIC DNA]</scope>
    <source>
        <strain evidence="3">ATCC 700200</strain>
    </source>
</reference>
<dbReference type="Pfam" id="PF09346">
    <property type="entry name" value="SMI1_KNR4"/>
    <property type="match status" value="1"/>
</dbReference>
<dbReference type="RefSeq" id="WP_078816237.1">
    <property type="nucleotide sequence ID" value="NZ_FUYE01000046.1"/>
</dbReference>
<dbReference type="OrthoDB" id="284056at2"/>
<dbReference type="SUPFAM" id="SSF160631">
    <property type="entry name" value="SMI1/KNR4-like"/>
    <property type="match status" value="1"/>
</dbReference>
<evidence type="ECO:0000313" key="3">
    <source>
        <dbReference type="Proteomes" id="UP000190774"/>
    </source>
</evidence>
<accession>A0A1T4Z6K2</accession>
<dbReference type="EMBL" id="FUYE01000046">
    <property type="protein sequence ID" value="SKB09576.1"/>
    <property type="molecule type" value="Genomic_DNA"/>
</dbReference>
<dbReference type="AlphaFoldDB" id="A0A1T4Z6K2"/>
<dbReference type="Proteomes" id="UP000190774">
    <property type="component" value="Unassembled WGS sequence"/>
</dbReference>
<name>A0A1T4Z6K2_9BACT</name>
<evidence type="ECO:0000313" key="2">
    <source>
        <dbReference type="EMBL" id="SKB09576.1"/>
    </source>
</evidence>
<keyword evidence="3" id="KW-1185">Reference proteome</keyword>
<dbReference type="SMART" id="SM00860">
    <property type="entry name" value="SMI1_KNR4"/>
    <property type="match status" value="1"/>
</dbReference>
<feature type="domain" description="Knr4/Smi1-like" evidence="1">
    <location>
        <begin position="21"/>
        <end position="141"/>
    </location>
</feature>
<protein>
    <submittedName>
        <fullName evidence="2">SMI1-KNR4 cell-wall</fullName>
    </submittedName>
</protein>
<gene>
    <name evidence="2" type="ORF">SAMN02745166_05162</name>
</gene>